<name>A0A9W7GM09_9STRA</name>
<comment type="caution">
    <text evidence="2">The sequence shown here is derived from an EMBL/GenBank/DDBJ whole genome shotgun (WGS) entry which is preliminary data.</text>
</comment>
<evidence type="ECO:0000256" key="1">
    <source>
        <dbReference type="SAM" id="MobiDB-lite"/>
    </source>
</evidence>
<feature type="compositionally biased region" description="Basic residues" evidence="1">
    <location>
        <begin position="483"/>
        <end position="492"/>
    </location>
</feature>
<proteinExistence type="predicted"/>
<dbReference type="OrthoDB" id="48967at2759"/>
<feature type="compositionally biased region" description="Pro residues" evidence="1">
    <location>
        <begin position="253"/>
        <end position="265"/>
    </location>
</feature>
<evidence type="ECO:0000313" key="2">
    <source>
        <dbReference type="EMBL" id="GMI47795.1"/>
    </source>
</evidence>
<dbReference type="AlphaFoldDB" id="A0A9W7GM09"/>
<protein>
    <submittedName>
        <fullName evidence="2">Uncharacterized protein</fullName>
    </submittedName>
</protein>
<accession>A0A9W7GM09</accession>
<reference evidence="3" key="1">
    <citation type="journal article" date="2023" name="Commun. Biol.">
        <title>Genome analysis of Parmales, the sister group of diatoms, reveals the evolutionary specialization of diatoms from phago-mixotrophs to photoautotrophs.</title>
        <authorList>
            <person name="Ban H."/>
            <person name="Sato S."/>
            <person name="Yoshikawa S."/>
            <person name="Yamada K."/>
            <person name="Nakamura Y."/>
            <person name="Ichinomiya M."/>
            <person name="Sato N."/>
            <person name="Blanc-Mathieu R."/>
            <person name="Endo H."/>
            <person name="Kuwata A."/>
            <person name="Ogata H."/>
        </authorList>
    </citation>
    <scope>NUCLEOTIDE SEQUENCE [LARGE SCALE GENOMIC DNA]</scope>
</reference>
<feature type="region of interest" description="Disordered" evidence="1">
    <location>
        <begin position="471"/>
        <end position="534"/>
    </location>
</feature>
<feature type="region of interest" description="Disordered" evidence="1">
    <location>
        <begin position="233"/>
        <end position="287"/>
    </location>
</feature>
<evidence type="ECO:0000313" key="3">
    <source>
        <dbReference type="Proteomes" id="UP001165065"/>
    </source>
</evidence>
<dbReference type="EMBL" id="BRYA01000359">
    <property type="protein sequence ID" value="GMI47795.1"/>
    <property type="molecule type" value="Genomic_DNA"/>
</dbReference>
<feature type="compositionally biased region" description="Low complexity" evidence="1">
    <location>
        <begin position="516"/>
        <end position="534"/>
    </location>
</feature>
<keyword evidence="3" id="KW-1185">Reference proteome</keyword>
<gene>
    <name evidence="2" type="ORF">TrCOL_g10069</name>
</gene>
<organism evidence="2 3">
    <name type="scientific">Triparma columacea</name>
    <dbReference type="NCBI Taxonomy" id="722753"/>
    <lineage>
        <taxon>Eukaryota</taxon>
        <taxon>Sar</taxon>
        <taxon>Stramenopiles</taxon>
        <taxon>Ochrophyta</taxon>
        <taxon>Bolidophyceae</taxon>
        <taxon>Parmales</taxon>
        <taxon>Triparmaceae</taxon>
        <taxon>Triparma</taxon>
    </lineage>
</organism>
<sequence>MSFVSTNTDEDVALVDDEHLDNGILSQVAADEHTDEPYESGHANDVDEHTQLSQQSLNMSQLEHYADEAGGEAGGPLSPSNAAVDKEVQAITTATATSPAKATLTATIPLEAQRRRSRRNTTTAAIAATAAAETSDLCETPIKVDVGGGAEQDLIASTRQTPIHDKAMCLDSINAMLQAADNVEEERIRAGDLYCNESITGDTTLQNFSSSYAAYDGPNPTYDSRAWDTHAPNYSEPSYPGSQIPAIYAGVPPGLPRPPRQAPPPRSRKGKGVGKNPTGLAGSGTAKAKKYITSAEPPAGSELVPNDILRSASDHNVLELALKDHRAKKHLLLDMALSRDNPRMAMHDPKPGIITDGFFWGNYPALEKVLRASMDEYYELSTAKRQSKEQQQFNNRLVQDIRLAATQNGWEFDPAVFDDKKIRDRIRCFFKTHIQNAKKRLKTVLKNQHKKSSNQLELVAYAREAVSQVVGASTSTGMPVPKSKSKSKKRSAPHVDPEPIGMASSSKTTSKRSRSKVASSASVSSTSSSSSYSSSKKPVAVTLAYSYVPPSPVNVPPVAQMVGGNRSGKRREPIDTTEDHVTADHAAAAVMALGFGAQSMSELSQEVVGDA</sequence>
<dbReference type="Proteomes" id="UP001165065">
    <property type="component" value="Unassembled WGS sequence"/>
</dbReference>